<sequence length="471" mass="49843">MLEKFFKLKEHGTTVRTEILAGITTFFAMVYILMVNANMFADPFGDGSMPLGVSYGAIYIATAISAVVGTLLIGLLANLPLAQASGMGLNAFFVYTVCVGFGLTYANALVLVLFDGIIFIILTATGLRKKIFTAIPQTVRVAIPAGIGLFIAFLGLQNAKIVVPSTSTGVTLGSFNLLTEGSWATIMPMLVTVIAVLAIAIMSKRNVRGAVLWGILGGAVLYYLLGFTVPDFYANLGITMSSPFEAFKAFGTEAFGKVFTEGFNFSAYADAHGTANLVLIIITTALAFCMVDMFDTLGTLYGACARGNMLTKEGEVPNMDRAMLADAIATTTGAVCGTSTVTTFVESSSGVAEGGRTGLTSISTAVLFFIAMFLSPVAQLVPSCATAAALIYVGVLMMACVKEIDWHSIDVAVPAFLTIAFMPFAYNISYGIAFGLISYVAIKLFTGKVREIKGGTWVITLLFLAMLFLTH</sequence>
<dbReference type="EMBL" id="JACRTL010000003">
    <property type="protein sequence ID" value="MBC8611002.1"/>
    <property type="molecule type" value="Genomic_DNA"/>
</dbReference>
<dbReference type="InterPro" id="IPR006043">
    <property type="entry name" value="NCS2"/>
</dbReference>
<reference evidence="10" key="1">
    <citation type="submission" date="2020-08" db="EMBL/GenBank/DDBJ databases">
        <title>Genome public.</title>
        <authorList>
            <person name="Liu C."/>
            <person name="Sun Q."/>
        </authorList>
    </citation>
    <scope>NUCLEOTIDE SEQUENCE</scope>
    <source>
        <strain evidence="10">NSJ-15</strain>
    </source>
</reference>
<feature type="transmembrane region" description="Helical" evidence="9">
    <location>
        <begin position="84"/>
        <end position="103"/>
    </location>
</feature>
<keyword evidence="5 8" id="KW-0812">Transmembrane</keyword>
<evidence type="ECO:0000256" key="5">
    <source>
        <dbReference type="ARBA" id="ARBA00022692"/>
    </source>
</evidence>
<name>A0A8J6PBG5_9FIRM</name>
<dbReference type="OrthoDB" id="9808458at2"/>
<dbReference type="InterPro" id="IPR045018">
    <property type="entry name" value="Azg-like"/>
</dbReference>
<dbReference type="AlphaFoldDB" id="A0A8J6PBG5"/>
<feature type="transmembrane region" description="Helical" evidence="9">
    <location>
        <begin position="109"/>
        <end position="127"/>
    </location>
</feature>
<keyword evidence="3 8" id="KW-0813">Transport</keyword>
<keyword evidence="4 8" id="KW-1003">Cell membrane</keyword>
<dbReference type="GO" id="GO:0005886">
    <property type="term" value="C:plasma membrane"/>
    <property type="evidence" value="ECO:0007669"/>
    <property type="project" value="UniProtKB-SubCell"/>
</dbReference>
<proteinExistence type="inferred from homology"/>
<dbReference type="RefSeq" id="WP_093989050.1">
    <property type="nucleotide sequence ID" value="NZ_FYDD01000004.1"/>
</dbReference>
<feature type="transmembrane region" description="Helical" evidence="9">
    <location>
        <begin position="273"/>
        <end position="291"/>
    </location>
</feature>
<dbReference type="PANTHER" id="PTHR43337">
    <property type="entry name" value="XANTHINE/URACIL PERMEASE C887.17-RELATED"/>
    <property type="match status" value="1"/>
</dbReference>
<evidence type="ECO:0000256" key="8">
    <source>
        <dbReference type="PIRNR" id="PIRNR005353"/>
    </source>
</evidence>
<dbReference type="Pfam" id="PF00860">
    <property type="entry name" value="Xan_ur_permease"/>
    <property type="match status" value="1"/>
</dbReference>
<evidence type="ECO:0000256" key="7">
    <source>
        <dbReference type="ARBA" id="ARBA00023136"/>
    </source>
</evidence>
<feature type="transmembrane region" description="Helical" evidence="9">
    <location>
        <begin position="20"/>
        <end position="41"/>
    </location>
</feature>
<evidence type="ECO:0000256" key="4">
    <source>
        <dbReference type="ARBA" id="ARBA00022475"/>
    </source>
</evidence>
<evidence type="ECO:0000256" key="3">
    <source>
        <dbReference type="ARBA" id="ARBA00022448"/>
    </source>
</evidence>
<comment type="subcellular location">
    <subcellularLocation>
        <location evidence="1 8">Cell membrane</location>
        <topology evidence="1 8">Multi-pass membrane protein</topology>
    </subcellularLocation>
</comment>
<gene>
    <name evidence="10" type="ORF">H8702_07685</name>
</gene>
<feature type="transmembrane region" description="Helical" evidence="9">
    <location>
        <begin position="380"/>
        <end position="401"/>
    </location>
</feature>
<keyword evidence="11" id="KW-1185">Reference proteome</keyword>
<evidence type="ECO:0000313" key="11">
    <source>
        <dbReference type="Proteomes" id="UP000632659"/>
    </source>
</evidence>
<feature type="transmembrane region" description="Helical" evidence="9">
    <location>
        <begin position="183"/>
        <end position="203"/>
    </location>
</feature>
<evidence type="ECO:0000313" key="10">
    <source>
        <dbReference type="EMBL" id="MBC8611002.1"/>
    </source>
</evidence>
<evidence type="ECO:0000256" key="6">
    <source>
        <dbReference type="ARBA" id="ARBA00022989"/>
    </source>
</evidence>
<comment type="similarity">
    <text evidence="2 8">Belongs to the nucleobase:cation symporter-2 (NCS2) (TC 2.A.40) family. Azg-like subfamily.</text>
</comment>
<dbReference type="PIRSF" id="PIRSF005353">
    <property type="entry name" value="PbuG"/>
    <property type="match status" value="1"/>
</dbReference>
<organism evidence="10 11">
    <name type="scientific">Massiliimalia timonensis</name>
    <dbReference type="NCBI Taxonomy" id="1987501"/>
    <lineage>
        <taxon>Bacteria</taxon>
        <taxon>Bacillati</taxon>
        <taxon>Bacillota</taxon>
        <taxon>Clostridia</taxon>
        <taxon>Eubacteriales</taxon>
        <taxon>Oscillospiraceae</taxon>
        <taxon>Massiliimalia</taxon>
    </lineage>
</organism>
<feature type="transmembrane region" description="Helical" evidence="9">
    <location>
        <begin position="413"/>
        <end position="442"/>
    </location>
</feature>
<evidence type="ECO:0000256" key="1">
    <source>
        <dbReference type="ARBA" id="ARBA00004651"/>
    </source>
</evidence>
<accession>A0A8J6PBG5</accession>
<keyword evidence="7 8" id="KW-0472">Membrane</keyword>
<evidence type="ECO:0000256" key="2">
    <source>
        <dbReference type="ARBA" id="ARBA00005697"/>
    </source>
</evidence>
<comment type="caution">
    <text evidence="10">The sequence shown here is derived from an EMBL/GenBank/DDBJ whole genome shotgun (WGS) entry which is preliminary data.</text>
</comment>
<protein>
    <submittedName>
        <fullName evidence="10">NCS2 family permease</fullName>
    </submittedName>
</protein>
<dbReference type="GO" id="GO:0005345">
    <property type="term" value="F:purine nucleobase transmembrane transporter activity"/>
    <property type="evidence" value="ECO:0007669"/>
    <property type="project" value="TreeGrafter"/>
</dbReference>
<feature type="transmembrane region" description="Helical" evidence="9">
    <location>
        <begin position="53"/>
        <end position="77"/>
    </location>
</feature>
<feature type="transmembrane region" description="Helical" evidence="9">
    <location>
        <begin position="454"/>
        <end position="470"/>
    </location>
</feature>
<dbReference type="Proteomes" id="UP000632659">
    <property type="component" value="Unassembled WGS sequence"/>
</dbReference>
<dbReference type="InterPro" id="IPR026033">
    <property type="entry name" value="Azg-like_bact_archaea"/>
</dbReference>
<keyword evidence="6 8" id="KW-1133">Transmembrane helix</keyword>
<feature type="transmembrane region" description="Helical" evidence="9">
    <location>
        <begin position="210"/>
        <end position="229"/>
    </location>
</feature>
<evidence type="ECO:0000256" key="9">
    <source>
        <dbReference type="SAM" id="Phobius"/>
    </source>
</evidence>
<dbReference type="PANTHER" id="PTHR43337:SF1">
    <property type="entry name" value="XANTHINE_URACIL PERMEASE C887.17-RELATED"/>
    <property type="match status" value="1"/>
</dbReference>
<feature type="transmembrane region" description="Helical" evidence="9">
    <location>
        <begin position="139"/>
        <end position="163"/>
    </location>
</feature>